<accession>A0A2V2LJW4</accession>
<dbReference type="Proteomes" id="UP000245680">
    <property type="component" value="Unassembled WGS sequence"/>
</dbReference>
<dbReference type="OrthoDB" id="3679796at2"/>
<evidence type="ECO:0000256" key="1">
    <source>
        <dbReference type="ARBA" id="ARBA00023015"/>
    </source>
</evidence>
<evidence type="ECO:0000256" key="3">
    <source>
        <dbReference type="ARBA" id="ARBA00023163"/>
    </source>
</evidence>
<dbReference type="PANTHER" id="PTHR44688:SF16">
    <property type="entry name" value="DNA-BINDING TRANSCRIPTIONAL ACTIVATOR DEVR_DOSR"/>
    <property type="match status" value="1"/>
</dbReference>
<keyword evidence="3" id="KW-0804">Transcription</keyword>
<sequence>MSFLDDIETISDAPNVEAVWDVLVDRLGEHGFDRLMYGLTRYKTANSFGDPQDMLVLTNHPPAYTDRFIGEAMYFHAPMVGWSAENVGACGWRWVQENFDSFTAAEKRVLEFNKSMGVVAGYTISFPHSSHRSRGAMALTARAGLSQADVDAIWQAHGREIQALSNVAHLKLMSLPHTGSRRALTKRQREVLEWVGDGKTTQDIADIMGLTAATVEKHLRLARDALDVETTAQAVMKASLQNQIFTLEP</sequence>
<reference evidence="5 6" key="1">
    <citation type="submission" date="2018-05" db="EMBL/GenBank/DDBJ databases">
        <title>Rhodobacteraceae gen. nov., sp. nov. isolated from sea water.</title>
        <authorList>
            <person name="Ren Y."/>
        </authorList>
    </citation>
    <scope>NUCLEOTIDE SEQUENCE [LARGE SCALE GENOMIC DNA]</scope>
    <source>
        <strain evidence="5 6">TG-679</strain>
    </source>
</reference>
<dbReference type="GO" id="GO:0003677">
    <property type="term" value="F:DNA binding"/>
    <property type="evidence" value="ECO:0007669"/>
    <property type="project" value="UniProtKB-KW"/>
</dbReference>
<evidence type="ECO:0000256" key="2">
    <source>
        <dbReference type="ARBA" id="ARBA00023125"/>
    </source>
</evidence>
<dbReference type="EMBL" id="QGKU01000026">
    <property type="protein sequence ID" value="PWR03427.1"/>
    <property type="molecule type" value="Genomic_DNA"/>
</dbReference>
<keyword evidence="6" id="KW-1185">Reference proteome</keyword>
<dbReference type="SMART" id="SM00421">
    <property type="entry name" value="HTH_LUXR"/>
    <property type="match status" value="1"/>
</dbReference>
<dbReference type="GO" id="GO:0006355">
    <property type="term" value="P:regulation of DNA-templated transcription"/>
    <property type="evidence" value="ECO:0007669"/>
    <property type="project" value="InterPro"/>
</dbReference>
<dbReference type="SUPFAM" id="SSF46894">
    <property type="entry name" value="C-terminal effector domain of the bipartite response regulators"/>
    <property type="match status" value="1"/>
</dbReference>
<protein>
    <submittedName>
        <fullName evidence="5">LuxR family transcriptional regulator</fullName>
    </submittedName>
</protein>
<name>A0A2V2LJW4_9RHOB</name>
<dbReference type="Gene3D" id="3.30.450.80">
    <property type="entry name" value="Transcription factor LuxR-like, autoinducer-binding domain"/>
    <property type="match status" value="1"/>
</dbReference>
<dbReference type="RefSeq" id="WP_109810828.1">
    <property type="nucleotide sequence ID" value="NZ_QGKU01000026.1"/>
</dbReference>
<keyword evidence="2" id="KW-0238">DNA-binding</keyword>
<dbReference type="Pfam" id="PF00196">
    <property type="entry name" value="GerE"/>
    <property type="match status" value="1"/>
</dbReference>
<dbReference type="Gene3D" id="1.10.10.10">
    <property type="entry name" value="Winged helix-like DNA-binding domain superfamily/Winged helix DNA-binding domain"/>
    <property type="match status" value="1"/>
</dbReference>
<keyword evidence="1" id="KW-0805">Transcription regulation</keyword>
<dbReference type="InterPro" id="IPR036693">
    <property type="entry name" value="TF_LuxR_autoind-bd_dom_sf"/>
</dbReference>
<dbReference type="InterPro" id="IPR000792">
    <property type="entry name" value="Tscrpt_reg_LuxR_C"/>
</dbReference>
<comment type="caution">
    <text evidence="5">The sequence shown here is derived from an EMBL/GenBank/DDBJ whole genome shotgun (WGS) entry which is preliminary data.</text>
</comment>
<dbReference type="PRINTS" id="PR00038">
    <property type="entry name" value="HTHLUXR"/>
</dbReference>
<gene>
    <name evidence="5" type="ORF">DKT77_06095</name>
</gene>
<dbReference type="InterPro" id="IPR016032">
    <property type="entry name" value="Sig_transdc_resp-reg_C-effctor"/>
</dbReference>
<feature type="domain" description="HTH luxR-type" evidence="4">
    <location>
        <begin position="177"/>
        <end position="242"/>
    </location>
</feature>
<dbReference type="AlphaFoldDB" id="A0A2V2LJW4"/>
<dbReference type="Pfam" id="PF03472">
    <property type="entry name" value="Autoind_bind"/>
    <property type="match status" value="1"/>
</dbReference>
<dbReference type="SUPFAM" id="SSF75516">
    <property type="entry name" value="Pheromone-binding domain of LuxR-like quorum-sensing transcription factors"/>
    <property type="match status" value="1"/>
</dbReference>
<evidence type="ECO:0000313" key="5">
    <source>
        <dbReference type="EMBL" id="PWR03427.1"/>
    </source>
</evidence>
<dbReference type="CDD" id="cd06170">
    <property type="entry name" value="LuxR_C_like"/>
    <property type="match status" value="1"/>
</dbReference>
<organism evidence="5 6">
    <name type="scientific">Meridianimarinicoccus roseus</name>
    <dbReference type="NCBI Taxonomy" id="2072018"/>
    <lineage>
        <taxon>Bacteria</taxon>
        <taxon>Pseudomonadati</taxon>
        <taxon>Pseudomonadota</taxon>
        <taxon>Alphaproteobacteria</taxon>
        <taxon>Rhodobacterales</taxon>
        <taxon>Paracoccaceae</taxon>
        <taxon>Meridianimarinicoccus</taxon>
    </lineage>
</organism>
<dbReference type="InterPro" id="IPR036388">
    <property type="entry name" value="WH-like_DNA-bd_sf"/>
</dbReference>
<proteinExistence type="predicted"/>
<evidence type="ECO:0000259" key="4">
    <source>
        <dbReference type="PROSITE" id="PS50043"/>
    </source>
</evidence>
<evidence type="ECO:0000313" key="6">
    <source>
        <dbReference type="Proteomes" id="UP000245680"/>
    </source>
</evidence>
<dbReference type="InterPro" id="IPR005143">
    <property type="entry name" value="TF_LuxR_autoind-bd_dom"/>
</dbReference>
<dbReference type="PANTHER" id="PTHR44688">
    <property type="entry name" value="DNA-BINDING TRANSCRIPTIONAL ACTIVATOR DEVR_DOSR"/>
    <property type="match status" value="1"/>
</dbReference>
<dbReference type="PROSITE" id="PS50043">
    <property type="entry name" value="HTH_LUXR_2"/>
    <property type="match status" value="1"/>
</dbReference>